<gene>
    <name evidence="7" type="primary">kdgK_3</name>
    <name evidence="7" type="ORF">A3Q41_04668</name>
</gene>
<feature type="domain" description="Carbohydrate kinase PfkB" evidence="6">
    <location>
        <begin position="5"/>
        <end position="304"/>
    </location>
</feature>
<comment type="similarity">
    <text evidence="1">Belongs to the carbohydrate kinase PfkB family.</text>
</comment>
<evidence type="ECO:0000256" key="5">
    <source>
        <dbReference type="ARBA" id="ARBA00022840"/>
    </source>
</evidence>
<evidence type="ECO:0000313" key="7">
    <source>
        <dbReference type="EMBL" id="AMY25932.1"/>
    </source>
</evidence>
<dbReference type="AlphaFoldDB" id="A0A143QTM5"/>
<dbReference type="EMBL" id="CP015220">
    <property type="protein sequence ID" value="AMY25932.1"/>
    <property type="molecule type" value="Genomic_DNA"/>
</dbReference>
<protein>
    <submittedName>
        <fullName evidence="7">2-dehydro-3-deoxygluconokinase</fullName>
        <ecNumber evidence="7">2.7.1.45</ecNumber>
    </submittedName>
</protein>
<dbReference type="InterPro" id="IPR050306">
    <property type="entry name" value="PfkB_Carbo_kinase"/>
</dbReference>
<evidence type="ECO:0000256" key="1">
    <source>
        <dbReference type="ARBA" id="ARBA00010688"/>
    </source>
</evidence>
<organism evidence="7 8">
    <name type="scientific">Rhodococcoides fascians</name>
    <name type="common">Rhodococcus fascians</name>
    <dbReference type="NCBI Taxonomy" id="1828"/>
    <lineage>
        <taxon>Bacteria</taxon>
        <taxon>Bacillati</taxon>
        <taxon>Actinomycetota</taxon>
        <taxon>Actinomycetes</taxon>
        <taxon>Mycobacteriales</taxon>
        <taxon>Nocardiaceae</taxon>
        <taxon>Rhodococcoides</taxon>
    </lineage>
</organism>
<keyword evidence="4 7" id="KW-0418">Kinase</keyword>
<dbReference type="InterPro" id="IPR029056">
    <property type="entry name" value="Ribokinase-like"/>
</dbReference>
<dbReference type="Gene3D" id="3.40.1190.20">
    <property type="match status" value="1"/>
</dbReference>
<dbReference type="SUPFAM" id="SSF53613">
    <property type="entry name" value="Ribokinase-like"/>
    <property type="match status" value="1"/>
</dbReference>
<accession>A0A143QTM5</accession>
<name>A0A143QTM5_RHOFA</name>
<evidence type="ECO:0000256" key="3">
    <source>
        <dbReference type="ARBA" id="ARBA00022741"/>
    </source>
</evidence>
<sequence length="340" mass="35431">MAAPRVVCVGEGLAVLVADPGPLERSETFHRTAGGAEANVARVLVQLGIEAAWVSRVGDDGFGRYLVAELDAAGVDTSGVIVDNGRPTGLYIKERGSGSDHRHDLPLGDSAMTYYRSRSAATALSPDDIHDEVRASIDCADIVHFTGITVAISPTAEQLTRSLIAGPSTVSFDLNYRPALWAGRSDDAARVLGEHVRGSDIVSMGADEAASVFGTSSPVEVREMFPEPRHLVIKNDAHTVTAFEGVARVDVPALTLDVVEKIGAGDAFAGGFLAALLMGYSAAQRVRFGHLCAAGALTGHGDVAKVLPHDELAALAGIDDNAWATLDYAAVAAVHTEAAL</sequence>
<dbReference type="GO" id="GO:0008673">
    <property type="term" value="F:2-dehydro-3-deoxygluconokinase activity"/>
    <property type="evidence" value="ECO:0007669"/>
    <property type="project" value="UniProtKB-EC"/>
</dbReference>
<dbReference type="Pfam" id="PF00294">
    <property type="entry name" value="PfkB"/>
    <property type="match status" value="1"/>
</dbReference>
<reference evidence="8" key="2">
    <citation type="submission" date="2016-04" db="EMBL/GenBank/DDBJ databases">
        <title>Complete Genome and Plasmid Sequences for Rhodococcus fascians D188 and Draft Sequences for Rhodococcus spp. Isolates PBTS 1 and PBTS 2.</title>
        <authorList>
            <person name="Stamer R."/>
            <person name="Vereecke D."/>
            <person name="Zhang Y."/>
            <person name="Schilkey F."/>
            <person name="Devitt N."/>
            <person name="Randall J."/>
        </authorList>
    </citation>
    <scope>NUCLEOTIDE SEQUENCE [LARGE SCALE GENOMIC DNA]</scope>
    <source>
        <strain evidence="8">PBTS2</strain>
    </source>
</reference>
<dbReference type="CDD" id="cd01166">
    <property type="entry name" value="KdgK"/>
    <property type="match status" value="1"/>
</dbReference>
<dbReference type="OrthoDB" id="9808601at2"/>
<reference evidence="7 8" key="1">
    <citation type="journal article" date="2016" name="Genome Announc.">
        <title>Complete Genome and Plasmid Sequences for Rhodococcus fascians D188 and Draft Sequences for Rhodococcus Isolates PBTS 1 and PBTS 2.</title>
        <authorList>
            <person name="Stamler R.A."/>
            <person name="Vereecke D."/>
            <person name="Zhang Y."/>
            <person name="Schilkey F."/>
            <person name="Devitt N."/>
            <person name="Randall J.J."/>
        </authorList>
    </citation>
    <scope>NUCLEOTIDE SEQUENCE [LARGE SCALE GENOMIC DNA]</scope>
    <source>
        <strain evidence="7 8">PBTS2</strain>
    </source>
</reference>
<proteinExistence type="inferred from homology"/>
<dbReference type="PANTHER" id="PTHR43085">
    <property type="entry name" value="HEXOKINASE FAMILY MEMBER"/>
    <property type="match status" value="1"/>
</dbReference>
<evidence type="ECO:0000256" key="2">
    <source>
        <dbReference type="ARBA" id="ARBA00022679"/>
    </source>
</evidence>
<dbReference type="PATRIC" id="fig|1653479.3.peg.4722"/>
<dbReference type="InterPro" id="IPR011611">
    <property type="entry name" value="PfkB_dom"/>
</dbReference>
<dbReference type="EC" id="2.7.1.45" evidence="7"/>
<evidence type="ECO:0000256" key="4">
    <source>
        <dbReference type="ARBA" id="ARBA00022777"/>
    </source>
</evidence>
<keyword evidence="5" id="KW-0067">ATP-binding</keyword>
<evidence type="ECO:0000259" key="6">
    <source>
        <dbReference type="Pfam" id="PF00294"/>
    </source>
</evidence>
<keyword evidence="2 7" id="KW-0808">Transferase</keyword>
<dbReference type="Proteomes" id="UP000076038">
    <property type="component" value="Chromosome"/>
</dbReference>
<dbReference type="PANTHER" id="PTHR43085:SF1">
    <property type="entry name" value="PSEUDOURIDINE KINASE-RELATED"/>
    <property type="match status" value="1"/>
</dbReference>
<keyword evidence="8" id="KW-1185">Reference proteome</keyword>
<dbReference type="KEGG" id="rhs:A3Q41_04668"/>
<evidence type="ECO:0000313" key="8">
    <source>
        <dbReference type="Proteomes" id="UP000076038"/>
    </source>
</evidence>
<keyword evidence="3" id="KW-0547">Nucleotide-binding</keyword>
<dbReference type="GO" id="GO:0005524">
    <property type="term" value="F:ATP binding"/>
    <property type="evidence" value="ECO:0007669"/>
    <property type="project" value="UniProtKB-KW"/>
</dbReference>
<dbReference type="RefSeq" id="WP_048319941.1">
    <property type="nucleotide sequence ID" value="NZ_CP015220.1"/>
</dbReference>